<sequence length="334" mass="35790">MKYYRLEITDKDGNTPLDADGNPIGPFDSSLTPGAGLHIEFDALITGYDVVSSGTQIALYGVPVTMLRESAQLAGCQIELTAGFTAGLPLANPVQAGSILSGQIYNPFANWLGTHQSLNFIVNPSPLLNDQGQAASITLDGKKGEKLSDVLTRALSTAYPGFTLEITISDLLVLAEDGVGVYNRLTQLAATIRSQSFSIINRDDYTGVQMVMQNRTIRVFDNTTGVAGGIQILPQELIGQPTWIGPVSVSFKCPLRADLRCGDMVELPQNIISGPGALLAVNSERSYSSLRTQVNFTGAFLITSVRHVGDYLNPDNSNSWVTIYEAVALAKNTT</sequence>
<dbReference type="Proteomes" id="UP000050520">
    <property type="component" value="Unassembled WGS sequence"/>
</dbReference>
<gene>
    <name evidence="1" type="ORF">AN672_18745</name>
</gene>
<organism evidence="1 2">
    <name type="scientific">Citrobacter freundii</name>
    <dbReference type="NCBI Taxonomy" id="546"/>
    <lineage>
        <taxon>Bacteria</taxon>
        <taxon>Pseudomonadati</taxon>
        <taxon>Pseudomonadota</taxon>
        <taxon>Gammaproteobacteria</taxon>
        <taxon>Enterobacterales</taxon>
        <taxon>Enterobacteriaceae</taxon>
        <taxon>Citrobacter</taxon>
        <taxon>Citrobacter freundii complex</taxon>
    </lineage>
</organism>
<name>A0AA40NI42_CITFR</name>
<reference evidence="2" key="1">
    <citation type="submission" date="2015-09" db="EMBL/GenBank/DDBJ databases">
        <title>Prevalence of NDMs in South Africa.</title>
        <authorList>
            <person name="Osei Sekyere J."/>
            <person name="Govinden U."/>
            <person name="Essack S."/>
            <person name="Haldorsen B."/>
            <person name="Samuelsen O."/>
            <person name="Aasnaes B."/>
            <person name="Sundsfjord A."/>
        </authorList>
    </citation>
    <scope>NUCLEOTIDE SEQUENCE [LARGE SCALE GENOMIC DNA]</scope>
    <source>
        <strain evidence="2">ST62:944112508</strain>
    </source>
</reference>
<evidence type="ECO:0000313" key="2">
    <source>
        <dbReference type="Proteomes" id="UP000050520"/>
    </source>
</evidence>
<dbReference type="RefSeq" id="WP_057064380.1">
    <property type="nucleotide sequence ID" value="NZ_LJEB01000087.1"/>
</dbReference>
<accession>A0AA40NI42</accession>
<proteinExistence type="predicted"/>
<dbReference type="EMBL" id="LJEB01000087">
    <property type="protein sequence ID" value="KPR53945.1"/>
    <property type="molecule type" value="Genomic_DNA"/>
</dbReference>
<dbReference type="AlphaFoldDB" id="A0AA40NI42"/>
<protein>
    <submittedName>
        <fullName evidence="1">Uncharacterized protein</fullName>
    </submittedName>
</protein>
<comment type="caution">
    <text evidence="1">The sequence shown here is derived from an EMBL/GenBank/DDBJ whole genome shotgun (WGS) entry which is preliminary data.</text>
</comment>
<reference evidence="1 2" key="2">
    <citation type="journal article" date="2017" name="PLoS ONE">
        <title>Genomic and phenotypic characterisation of fluoroquinolone resistance mechanisms in Enterobacteriaceae in Durban, South Africa.</title>
        <authorList>
            <person name="Osei Sekyere J."/>
            <person name="Amoako D.G."/>
        </authorList>
    </citation>
    <scope>NUCLEOTIDE SEQUENCE [LARGE SCALE GENOMIC DNA]</scope>
    <source>
        <strain evidence="1 2">ST62:944112508</strain>
    </source>
</reference>
<evidence type="ECO:0000313" key="1">
    <source>
        <dbReference type="EMBL" id="KPR53945.1"/>
    </source>
</evidence>